<dbReference type="OMA" id="CFARIFC"/>
<feature type="domain" description="SH3" evidence="4">
    <location>
        <begin position="1"/>
        <end position="58"/>
    </location>
</feature>
<dbReference type="InterPro" id="IPR018556">
    <property type="entry name" value="SPIN90/Ldb17_LRD"/>
</dbReference>
<feature type="region of interest" description="Disordered" evidence="3">
    <location>
        <begin position="120"/>
        <end position="293"/>
    </location>
</feature>
<keyword evidence="6" id="KW-1185">Reference proteome</keyword>
<dbReference type="GO" id="GO:0071933">
    <property type="term" value="F:Arp2/3 complex binding"/>
    <property type="evidence" value="ECO:0007669"/>
    <property type="project" value="TreeGrafter"/>
</dbReference>
<dbReference type="AlphaFoldDB" id="A0A8W8LK53"/>
<dbReference type="InterPro" id="IPR030125">
    <property type="entry name" value="SPIN90/Ldb17"/>
</dbReference>
<organism evidence="5 6">
    <name type="scientific">Magallana gigas</name>
    <name type="common">Pacific oyster</name>
    <name type="synonym">Crassostrea gigas</name>
    <dbReference type="NCBI Taxonomy" id="29159"/>
    <lineage>
        <taxon>Eukaryota</taxon>
        <taxon>Metazoa</taxon>
        <taxon>Spiralia</taxon>
        <taxon>Lophotrochozoa</taxon>
        <taxon>Mollusca</taxon>
        <taxon>Bivalvia</taxon>
        <taxon>Autobranchia</taxon>
        <taxon>Pteriomorphia</taxon>
        <taxon>Ostreida</taxon>
        <taxon>Ostreoidea</taxon>
        <taxon>Ostreidae</taxon>
        <taxon>Magallana</taxon>
    </lineage>
</organism>
<accession>A0A8W8LK53</accession>
<sequence length="743" mass="83529">MFRALYKYSASTKNFDLSFEAGDQFTDLEKPEKGWLFVQNGFGEIGYVPASYVEREDTTTLAEILSSIDRAIQNIHYQAAASGTYTHTQRDNLHKLGVHRDHVLKEHGPQANPEHYLLETDSSSETSSHHSEHSEHSTPEKHHHLLDFHIKKKHRPAPPPPSVPVDQSPWTPEAQDPWPHHTGKSHASQESLKHRGSHSTADSAKHSSPHSSSDSLKHKGSHSSQDSLKKKAAHTTKHTSPHHSTSVDEKDNGWVHVEDTETKHLLEPGRQNIGGEGASLGVPSDSAVSSDNSNLLSVSDNKMLKSESVISLSSRLSLSNSPVKQLDRPTMINISTIPLPSNLATELVGEVRRHTKLSYDKSCLAVEVVLTHIANKMPQTAGLMEKILCTFQEVSTASEDDLSHDHVRIKELLDKITECKEDSQQRSWALHEDQHTILSVLEELLSILENAKASTCRHAVASDGYDCVHSLVQYYQMEVRLPLRLSLLKVFGALCGLESSVISHLLYSILPLELVSEIRHHNQEPQRLSYVTLVLTMIFCTAEPIPSNLQETVDEEFLDKVLDMIESPASMDHDDQCTDPLVNLLLAYNLHFPFQESNDIMSVLAKKGTVKVFTEKLLEIFNKGEDPVKMFEHQSYPVQSQVKFMIDMFSHPGTASLLYVNDAKVLIDILIRNLTDLQPGDKMRSSILILVKLLLQNSDYFEHQHRMTELCECVLTINKEEEEVTSQDRKEAEVILKELNKNM</sequence>
<dbReference type="InterPro" id="IPR001452">
    <property type="entry name" value="SH3_domain"/>
</dbReference>
<reference evidence="5" key="1">
    <citation type="submission" date="2022-08" db="UniProtKB">
        <authorList>
            <consortium name="EnsemblMetazoa"/>
        </authorList>
    </citation>
    <scope>IDENTIFICATION</scope>
    <source>
        <strain evidence="5">05x7-T-G4-1.051#20</strain>
    </source>
</reference>
<dbReference type="Pfam" id="PF09431">
    <property type="entry name" value="SPIN90_LRD"/>
    <property type="match status" value="1"/>
</dbReference>
<evidence type="ECO:0000259" key="4">
    <source>
        <dbReference type="PROSITE" id="PS50002"/>
    </source>
</evidence>
<dbReference type="Proteomes" id="UP000005408">
    <property type="component" value="Unassembled WGS sequence"/>
</dbReference>
<evidence type="ECO:0000313" key="6">
    <source>
        <dbReference type="Proteomes" id="UP000005408"/>
    </source>
</evidence>
<evidence type="ECO:0000256" key="1">
    <source>
        <dbReference type="ARBA" id="ARBA00022443"/>
    </source>
</evidence>
<dbReference type="InterPro" id="IPR036028">
    <property type="entry name" value="SH3-like_dom_sf"/>
</dbReference>
<proteinExistence type="predicted"/>
<name>A0A8W8LK53_MAGGI</name>
<protein>
    <recommendedName>
        <fullName evidence="4">SH3 domain-containing protein</fullName>
    </recommendedName>
</protein>
<feature type="compositionally biased region" description="Basic and acidic residues" evidence="3">
    <location>
        <begin position="245"/>
        <end position="267"/>
    </location>
</feature>
<dbReference type="GO" id="GO:0006897">
    <property type="term" value="P:endocytosis"/>
    <property type="evidence" value="ECO:0007669"/>
    <property type="project" value="TreeGrafter"/>
</dbReference>
<dbReference type="PANTHER" id="PTHR13357:SF1">
    <property type="entry name" value="NCK-INTERACTING PROTEIN WITH SH3 DOMAIN"/>
    <property type="match status" value="1"/>
</dbReference>
<evidence type="ECO:0000256" key="3">
    <source>
        <dbReference type="SAM" id="MobiDB-lite"/>
    </source>
</evidence>
<dbReference type="Gene3D" id="2.30.30.40">
    <property type="entry name" value="SH3 Domains"/>
    <property type="match status" value="1"/>
</dbReference>
<dbReference type="Pfam" id="PF00018">
    <property type="entry name" value="SH3_1"/>
    <property type="match status" value="1"/>
</dbReference>
<dbReference type="OrthoDB" id="445362at2759"/>
<feature type="compositionally biased region" description="Basic and acidic residues" evidence="3">
    <location>
        <begin position="127"/>
        <end position="149"/>
    </location>
</feature>
<dbReference type="PANTHER" id="PTHR13357">
    <property type="entry name" value="SH3 ADAPTER PROTEIN SPIN90 NCK INTERACTING PROTEIN WITH SH3 DOMAIN"/>
    <property type="match status" value="1"/>
</dbReference>
<dbReference type="SMART" id="SM00326">
    <property type="entry name" value="SH3"/>
    <property type="match status" value="1"/>
</dbReference>
<dbReference type="SUPFAM" id="SSF50044">
    <property type="entry name" value="SH3-domain"/>
    <property type="match status" value="1"/>
</dbReference>
<feature type="compositionally biased region" description="Basic residues" evidence="3">
    <location>
        <begin position="230"/>
        <end position="241"/>
    </location>
</feature>
<dbReference type="EnsemblMetazoa" id="G28399.1">
    <property type="protein sequence ID" value="G28399.1:cds"/>
    <property type="gene ID" value="G28399"/>
</dbReference>
<dbReference type="PROSITE" id="PS50002">
    <property type="entry name" value="SH3"/>
    <property type="match status" value="1"/>
</dbReference>
<feature type="compositionally biased region" description="Low complexity" evidence="3">
    <location>
        <begin position="284"/>
        <end position="293"/>
    </location>
</feature>
<evidence type="ECO:0000256" key="2">
    <source>
        <dbReference type="PROSITE-ProRule" id="PRU00192"/>
    </source>
</evidence>
<keyword evidence="1 2" id="KW-0728">SH3 domain</keyword>
<evidence type="ECO:0000313" key="5">
    <source>
        <dbReference type="EnsemblMetazoa" id="G28399.1:cds"/>
    </source>
</evidence>